<accession>A0A0F7LAL8</accession>
<protein>
    <submittedName>
        <fullName evidence="2">Uncharacterized protein</fullName>
    </submittedName>
</protein>
<name>A0A0F7LAL8_9VIRU</name>
<feature type="compositionally biased region" description="Basic and acidic residues" evidence="1">
    <location>
        <begin position="74"/>
        <end position="85"/>
    </location>
</feature>
<reference evidence="2" key="2">
    <citation type="submission" date="2015-03" db="EMBL/GenBank/DDBJ databases">
        <authorList>
            <person name="Chow C.-E.T."/>
            <person name="Winget D.M."/>
            <person name="White R.A.III."/>
            <person name="Hallam S.J."/>
            <person name="Suttle C.A."/>
        </authorList>
    </citation>
    <scope>NUCLEOTIDE SEQUENCE</scope>
    <source>
        <strain evidence="2">Oxic1_8</strain>
    </source>
</reference>
<feature type="compositionally biased region" description="Basic and acidic residues" evidence="1">
    <location>
        <begin position="37"/>
        <end position="56"/>
    </location>
</feature>
<evidence type="ECO:0000313" key="2">
    <source>
        <dbReference type="EMBL" id="AKH48402.1"/>
    </source>
</evidence>
<dbReference type="EMBL" id="KR029603">
    <property type="protein sequence ID" value="AKH48402.1"/>
    <property type="molecule type" value="Genomic_DNA"/>
</dbReference>
<feature type="compositionally biased region" description="Basic residues" evidence="1">
    <location>
        <begin position="1"/>
        <end position="10"/>
    </location>
</feature>
<evidence type="ECO:0000256" key="1">
    <source>
        <dbReference type="SAM" id="MobiDB-lite"/>
    </source>
</evidence>
<feature type="region of interest" description="Disordered" evidence="1">
    <location>
        <begin position="1"/>
        <end position="96"/>
    </location>
</feature>
<reference evidence="2" key="1">
    <citation type="journal article" date="2015" name="Front. Microbiol.">
        <title>Combining genomic sequencing methods to explore viral diversity and reveal potential virus-host interactions.</title>
        <authorList>
            <person name="Chow C.E."/>
            <person name="Winget D.M."/>
            <person name="White R.A.III."/>
            <person name="Hallam S.J."/>
            <person name="Suttle C.A."/>
        </authorList>
    </citation>
    <scope>NUCLEOTIDE SEQUENCE</scope>
    <source>
        <strain evidence="2">Oxic1_8</strain>
    </source>
</reference>
<proteinExistence type="predicted"/>
<feature type="compositionally biased region" description="Basic and acidic residues" evidence="1">
    <location>
        <begin position="11"/>
        <end position="27"/>
    </location>
</feature>
<sequence length="118" mass="13313">MDQGSKRRRSGIRDHASGFARVDERARIPRLLGEAGAPDRKDSRMERRARTERLRGEIVIQRGQALPRIGAARTRSDQDSPRTDQPRSAARRTVSAAGGRVGALNVFHTLRRRLRADY</sequence>
<organism evidence="2">
    <name type="scientific">uncultured marine virus</name>
    <dbReference type="NCBI Taxonomy" id="186617"/>
    <lineage>
        <taxon>Viruses</taxon>
        <taxon>environmental samples</taxon>
    </lineage>
</organism>